<evidence type="ECO:0000256" key="2">
    <source>
        <dbReference type="ARBA" id="ARBA00023125"/>
    </source>
</evidence>
<dbReference type="GO" id="GO:0006260">
    <property type="term" value="P:DNA replication"/>
    <property type="evidence" value="ECO:0007669"/>
    <property type="project" value="UniProtKB-KW"/>
</dbReference>
<keyword evidence="1" id="KW-0235">DNA replication</keyword>
<dbReference type="GO" id="GO:0005524">
    <property type="term" value="F:ATP binding"/>
    <property type="evidence" value="ECO:0007669"/>
    <property type="project" value="InterPro"/>
</dbReference>
<keyword evidence="2" id="KW-0238">DNA-binding</keyword>
<dbReference type="GO" id="GO:0003678">
    <property type="term" value="F:DNA helicase activity"/>
    <property type="evidence" value="ECO:0007669"/>
    <property type="project" value="InterPro"/>
</dbReference>
<dbReference type="Proteomes" id="UP000178953">
    <property type="component" value="Unassembled WGS sequence"/>
</dbReference>
<dbReference type="Gene3D" id="1.10.860.10">
    <property type="entry name" value="DNAb Helicase, Chain A"/>
    <property type="match status" value="1"/>
</dbReference>
<dbReference type="AlphaFoldDB" id="A0A1E8QA05"/>
<protein>
    <recommendedName>
        <fullName evidence="3">DNA helicase DnaB-like N-terminal domain-containing protein</fullName>
    </recommendedName>
</protein>
<reference evidence="4 5" key="1">
    <citation type="submission" date="2016-09" db="EMBL/GenBank/DDBJ databases">
        <title>genome sequence of Mycobacterium sp. 739 SCH.</title>
        <authorList>
            <person name="Greninger A.L."/>
            <person name="Qin X."/>
            <person name="Jerome K."/>
            <person name="Vora S."/>
            <person name="Quinn K."/>
        </authorList>
    </citation>
    <scope>NUCLEOTIDE SEQUENCE [LARGE SCALE GENOMIC DNA]</scope>
    <source>
        <strain evidence="4 5">SCH</strain>
    </source>
</reference>
<evidence type="ECO:0000259" key="3">
    <source>
        <dbReference type="Pfam" id="PF00772"/>
    </source>
</evidence>
<evidence type="ECO:0000256" key="1">
    <source>
        <dbReference type="ARBA" id="ARBA00022705"/>
    </source>
</evidence>
<organism evidence="4 5">
    <name type="scientific">Mycolicibacterium grossiae</name>
    <dbReference type="NCBI Taxonomy" id="1552759"/>
    <lineage>
        <taxon>Bacteria</taxon>
        <taxon>Bacillati</taxon>
        <taxon>Actinomycetota</taxon>
        <taxon>Actinomycetes</taxon>
        <taxon>Mycobacteriales</taxon>
        <taxon>Mycobacteriaceae</taxon>
        <taxon>Mycolicibacterium</taxon>
    </lineage>
</organism>
<evidence type="ECO:0000313" key="4">
    <source>
        <dbReference type="EMBL" id="OFJ55175.1"/>
    </source>
</evidence>
<proteinExistence type="predicted"/>
<dbReference type="EMBL" id="MCHX01000005">
    <property type="protein sequence ID" value="OFJ55175.1"/>
    <property type="molecule type" value="Genomic_DNA"/>
</dbReference>
<dbReference type="OrthoDB" id="4753704at2"/>
<dbReference type="InterPro" id="IPR016136">
    <property type="entry name" value="DNA_helicase_N/primase_C"/>
</dbReference>
<dbReference type="Pfam" id="PF00772">
    <property type="entry name" value="DnaB"/>
    <property type="match status" value="1"/>
</dbReference>
<name>A0A1E8QA05_9MYCO</name>
<comment type="caution">
    <text evidence="4">The sequence shown here is derived from an EMBL/GenBank/DDBJ whole genome shotgun (WGS) entry which is preliminary data.</text>
</comment>
<dbReference type="InterPro" id="IPR036185">
    <property type="entry name" value="DNA_heli_DnaB-like_N_sf"/>
</dbReference>
<sequence>MTQPPIGTHPDADVLFIGALLWAKARFEARLMVRTIREEDFEKPSVAAVFAAITTLIEDESKPYGPQLVLDELRRSGTFDPNVSRHLQDATTSGVDTGAPLRHYAAAMLANTFRRRVESLGTALIQTAPYASEDELAHVVETGASSVNDCLARLRQMRGEAQ</sequence>
<dbReference type="RefSeq" id="WP_070351650.1">
    <property type="nucleotide sequence ID" value="NZ_CP043474.1"/>
</dbReference>
<accession>A0A1E8QA05</accession>
<evidence type="ECO:0000313" key="5">
    <source>
        <dbReference type="Proteomes" id="UP000178953"/>
    </source>
</evidence>
<dbReference type="GO" id="GO:0003677">
    <property type="term" value="F:DNA binding"/>
    <property type="evidence" value="ECO:0007669"/>
    <property type="project" value="UniProtKB-KW"/>
</dbReference>
<feature type="domain" description="DNA helicase DnaB-like N-terminal" evidence="3">
    <location>
        <begin position="11"/>
        <end position="105"/>
    </location>
</feature>
<keyword evidence="5" id="KW-1185">Reference proteome</keyword>
<dbReference type="SUPFAM" id="SSF48024">
    <property type="entry name" value="N-terminal domain of DnaB helicase"/>
    <property type="match status" value="1"/>
</dbReference>
<dbReference type="InterPro" id="IPR007693">
    <property type="entry name" value="DNA_helicase_DnaB-like_N"/>
</dbReference>
<gene>
    <name evidence="4" type="ORF">BEL07_03090</name>
</gene>